<sequence>MVGREVGGGDRLVGDVEQILDPYVLAGYVDAGVWRMTKSPVPVSLAGLRATELQRPEAVDVLRDFSRAVIVARSDRPELRAVLNSLTLTALVGNQDRADAEDAALEQRILATADTLH</sequence>
<dbReference type="Proteomes" id="UP000270021">
    <property type="component" value="Chromosome"/>
</dbReference>
<proteinExistence type="predicted"/>
<gene>
    <name evidence="1" type="ORF">EJO69_10910</name>
</gene>
<organism evidence="1 2">
    <name type="scientific">Flaviflexus salsibiostraticola</name>
    <dbReference type="NCBI Taxonomy" id="1282737"/>
    <lineage>
        <taxon>Bacteria</taxon>
        <taxon>Bacillati</taxon>
        <taxon>Actinomycetota</taxon>
        <taxon>Actinomycetes</taxon>
        <taxon>Actinomycetales</taxon>
        <taxon>Actinomycetaceae</taxon>
        <taxon>Flaviflexus</taxon>
    </lineage>
</organism>
<name>A0A3Q8WUP7_9ACTO</name>
<dbReference type="OrthoDB" id="3561197at2"/>
<keyword evidence="2" id="KW-1185">Reference proteome</keyword>
<dbReference type="EMBL" id="CP034438">
    <property type="protein sequence ID" value="AZN30752.1"/>
    <property type="molecule type" value="Genomic_DNA"/>
</dbReference>
<accession>A0A3Q8WUP7</accession>
<dbReference type="KEGG" id="fsl:EJO69_10910"/>
<protein>
    <submittedName>
        <fullName evidence="1">Uncharacterized protein</fullName>
    </submittedName>
</protein>
<evidence type="ECO:0000313" key="2">
    <source>
        <dbReference type="Proteomes" id="UP000270021"/>
    </source>
</evidence>
<reference evidence="1 2" key="1">
    <citation type="submission" date="2018-12" db="EMBL/GenBank/DDBJ databases">
        <title>Complete genome sequence of Flaviflexus salsibiostraticola KCTC 33148.</title>
        <authorList>
            <person name="Bae J.-W."/>
        </authorList>
    </citation>
    <scope>NUCLEOTIDE SEQUENCE [LARGE SCALE GENOMIC DNA]</scope>
    <source>
        <strain evidence="1 2">KCTC 33148</strain>
    </source>
</reference>
<evidence type="ECO:0000313" key="1">
    <source>
        <dbReference type="EMBL" id="AZN30752.1"/>
    </source>
</evidence>
<dbReference type="AlphaFoldDB" id="A0A3Q8WUP7"/>
<dbReference type="RefSeq" id="WP_126041770.1">
    <property type="nucleotide sequence ID" value="NZ_CP034438.1"/>
</dbReference>